<dbReference type="Proteomes" id="UP000243136">
    <property type="component" value="Chromosome"/>
</dbReference>
<sequence>MIKRYNFMKSKLRLILKPFLIISLLFALQGCFSVKPGKTGNGKKLYETFYAGEEGNQYFIKPFELTDLARNEKSLWDFSFRSKVSLQGKSRVNFSLFTQLAVHKIEKISFSNKNTNFSNEQVSFMFIEKTKEGFLSRFTLNTDTENLKALFSDANWEITIKTEQGNYTYTPDKAVIKKINTLDQTLFALFYKQYDK</sequence>
<dbReference type="AlphaFoldDB" id="A0A250G636"/>
<evidence type="ECO:0000313" key="1">
    <source>
        <dbReference type="EMBL" id="ATA92671.1"/>
    </source>
</evidence>
<name>A0A250G636_9FLAO</name>
<proteinExistence type="predicted"/>
<reference evidence="2" key="1">
    <citation type="submission" date="2017-06" db="EMBL/GenBank/DDBJ databases">
        <title>Capnocytophaga spp. assemblies.</title>
        <authorList>
            <person name="Gulvik C.A."/>
        </authorList>
    </citation>
    <scope>NUCLEOTIDE SEQUENCE [LARGE SCALE GENOMIC DNA]</scope>
    <source>
        <strain evidence="2">H5594</strain>
    </source>
</reference>
<evidence type="ECO:0000313" key="2">
    <source>
        <dbReference type="Proteomes" id="UP000243136"/>
    </source>
</evidence>
<gene>
    <name evidence="1" type="ORF">CGC56_11210</name>
</gene>
<organism evidence="1 2">
    <name type="scientific">Capnocytophaga canimorsus</name>
    <dbReference type="NCBI Taxonomy" id="28188"/>
    <lineage>
        <taxon>Bacteria</taxon>
        <taxon>Pseudomonadati</taxon>
        <taxon>Bacteroidota</taxon>
        <taxon>Flavobacteriia</taxon>
        <taxon>Flavobacteriales</taxon>
        <taxon>Flavobacteriaceae</taxon>
        <taxon>Capnocytophaga</taxon>
    </lineage>
</organism>
<accession>A0A250G636</accession>
<dbReference type="PROSITE" id="PS51257">
    <property type="entry name" value="PROKAR_LIPOPROTEIN"/>
    <property type="match status" value="1"/>
</dbReference>
<dbReference type="EMBL" id="CP022388">
    <property type="protein sequence ID" value="ATA92671.1"/>
    <property type="molecule type" value="Genomic_DNA"/>
</dbReference>
<protein>
    <recommendedName>
        <fullName evidence="3">Lipoprotein</fullName>
    </recommendedName>
</protein>
<evidence type="ECO:0008006" key="3">
    <source>
        <dbReference type="Google" id="ProtNLM"/>
    </source>
</evidence>